<keyword evidence="3" id="KW-1185">Reference proteome</keyword>
<dbReference type="InterPro" id="IPR010982">
    <property type="entry name" value="Lambda_DNA-bd_dom_sf"/>
</dbReference>
<protein>
    <submittedName>
        <fullName evidence="2">Helix-turn-helix transcriptional regulator</fullName>
    </submittedName>
</protein>
<dbReference type="SUPFAM" id="SSF47413">
    <property type="entry name" value="lambda repressor-like DNA-binding domains"/>
    <property type="match status" value="1"/>
</dbReference>
<dbReference type="Pfam" id="PF19054">
    <property type="entry name" value="DUF5753"/>
    <property type="match status" value="1"/>
</dbReference>
<proteinExistence type="predicted"/>
<dbReference type="Pfam" id="PF13560">
    <property type="entry name" value="HTH_31"/>
    <property type="match status" value="1"/>
</dbReference>
<dbReference type="EMBL" id="BAABDO010000187">
    <property type="protein sequence ID" value="GAA3508109.1"/>
    <property type="molecule type" value="Genomic_DNA"/>
</dbReference>
<feature type="domain" description="HTH cro/C1-type" evidence="1">
    <location>
        <begin position="20"/>
        <end position="76"/>
    </location>
</feature>
<dbReference type="PROSITE" id="PS50943">
    <property type="entry name" value="HTH_CROC1"/>
    <property type="match status" value="1"/>
</dbReference>
<accession>A0ABP6UJJ7</accession>
<dbReference type="Proteomes" id="UP001500266">
    <property type="component" value="Unassembled WGS sequence"/>
</dbReference>
<dbReference type="Gene3D" id="1.10.260.40">
    <property type="entry name" value="lambda repressor-like DNA-binding domains"/>
    <property type="match status" value="1"/>
</dbReference>
<evidence type="ECO:0000313" key="2">
    <source>
        <dbReference type="EMBL" id="GAA3508109.1"/>
    </source>
</evidence>
<gene>
    <name evidence="2" type="ORF">GCM10022416_61800</name>
</gene>
<name>A0ABP6UJJ7_9ACTN</name>
<dbReference type="InterPro" id="IPR001387">
    <property type="entry name" value="Cro/C1-type_HTH"/>
</dbReference>
<dbReference type="InterPro" id="IPR043917">
    <property type="entry name" value="DUF5753"/>
</dbReference>
<reference evidence="3" key="1">
    <citation type="journal article" date="2019" name="Int. J. Syst. Evol. Microbiol.">
        <title>The Global Catalogue of Microorganisms (GCM) 10K type strain sequencing project: providing services to taxonomists for standard genome sequencing and annotation.</title>
        <authorList>
            <consortium name="The Broad Institute Genomics Platform"/>
            <consortium name="The Broad Institute Genome Sequencing Center for Infectious Disease"/>
            <person name="Wu L."/>
            <person name="Ma J."/>
        </authorList>
    </citation>
    <scope>NUCLEOTIDE SEQUENCE [LARGE SCALE GENOMIC DNA]</scope>
    <source>
        <strain evidence="3">JCM 17316</strain>
    </source>
</reference>
<comment type="caution">
    <text evidence="2">The sequence shown here is derived from an EMBL/GenBank/DDBJ whole genome shotgun (WGS) entry which is preliminary data.</text>
</comment>
<evidence type="ECO:0000313" key="3">
    <source>
        <dbReference type="Proteomes" id="UP001500266"/>
    </source>
</evidence>
<dbReference type="CDD" id="cd00093">
    <property type="entry name" value="HTH_XRE"/>
    <property type="match status" value="1"/>
</dbReference>
<organism evidence="2 3">
    <name type="scientific">Actinomadura keratinilytica</name>
    <dbReference type="NCBI Taxonomy" id="547461"/>
    <lineage>
        <taxon>Bacteria</taxon>
        <taxon>Bacillati</taxon>
        <taxon>Actinomycetota</taxon>
        <taxon>Actinomycetes</taxon>
        <taxon>Streptosporangiales</taxon>
        <taxon>Thermomonosporaceae</taxon>
        <taxon>Actinomadura</taxon>
    </lineage>
</organism>
<evidence type="ECO:0000259" key="1">
    <source>
        <dbReference type="PROSITE" id="PS50943"/>
    </source>
</evidence>
<sequence length="290" mass="33020">MPPPVSSSAQAARKRLADQLRQIRQDAGLTGKELAQRAGWSAGVSKISRIEHARRPISPADLRTWCEVCGVSAERTEELLAELRAVASMWATHRQLNRAGLKARQERLRDEYWQVRIMRIYQTRVIPGLMQTPAMAAFYLGRAREEQHLERDDVAEAVQARMERQRCLGRPDAKWLFLLEEDVLRYRCAPTKVHREQLQHLLSAMRRPTVSLGIIPRDIERAGVIPAESFTMTDADLVAVELTSGYLQFTQPADIRPYVEAWDRLWSLAVHGDTARALINNALEALDRPL</sequence>
<dbReference type="RefSeq" id="WP_345025348.1">
    <property type="nucleotide sequence ID" value="NZ_BAABDO010000187.1"/>
</dbReference>
<dbReference type="SMART" id="SM00530">
    <property type="entry name" value="HTH_XRE"/>
    <property type="match status" value="1"/>
</dbReference>